<organism evidence="13 14">
    <name type="scientific">Bursaphelenchus okinawaensis</name>
    <dbReference type="NCBI Taxonomy" id="465554"/>
    <lineage>
        <taxon>Eukaryota</taxon>
        <taxon>Metazoa</taxon>
        <taxon>Ecdysozoa</taxon>
        <taxon>Nematoda</taxon>
        <taxon>Chromadorea</taxon>
        <taxon>Rhabditida</taxon>
        <taxon>Tylenchina</taxon>
        <taxon>Tylenchomorpha</taxon>
        <taxon>Aphelenchoidea</taxon>
        <taxon>Aphelenchoididae</taxon>
        <taxon>Bursaphelenchus</taxon>
    </lineage>
</organism>
<evidence type="ECO:0000256" key="10">
    <source>
        <dbReference type="RuleBase" id="RU367136"/>
    </source>
</evidence>
<comment type="caution">
    <text evidence="13">The sequence shown here is derived from an EMBL/GenBank/DDBJ whole genome shotgun (WGS) entry which is preliminary data.</text>
</comment>
<feature type="domain" description="Glycosyl transferase family 1" evidence="11">
    <location>
        <begin position="207"/>
        <end position="378"/>
    </location>
</feature>
<comment type="catalytic activity">
    <reaction evidence="8 10">
        <text>a beta-D-Man-(1-&gt;4)-beta-D-GlcNAc-(1-&gt;4)-alpha-D-GlcNAc-diphospho-di-trans,poly-cis-dolichol + GDP-alpha-D-mannose = an alpha-D-Man-(1-&gt;3)-beta-D-Man-(1-&gt;4)-beta-D-GlcNAc-(1-&gt;4)-alpha-D-GlcNAc-diphospho-di-trans,poly-cis-dolichol + GDP + H(+)</text>
        <dbReference type="Rhea" id="RHEA:29515"/>
        <dbReference type="Rhea" id="RHEA-COMP:19511"/>
        <dbReference type="Rhea" id="RHEA-COMP:19513"/>
        <dbReference type="ChEBI" id="CHEBI:15378"/>
        <dbReference type="ChEBI" id="CHEBI:57527"/>
        <dbReference type="ChEBI" id="CHEBI:58189"/>
        <dbReference type="ChEBI" id="CHEBI:58472"/>
        <dbReference type="ChEBI" id="CHEBI:132510"/>
        <dbReference type="EC" id="2.4.1.132"/>
    </reaction>
    <physiologicalReaction direction="left-to-right" evidence="8 10">
        <dbReference type="Rhea" id="RHEA:29516"/>
    </physiologicalReaction>
</comment>
<dbReference type="SUPFAM" id="SSF53756">
    <property type="entry name" value="UDP-Glycosyltransferase/glycogen phosphorylase"/>
    <property type="match status" value="1"/>
</dbReference>
<dbReference type="EC" id="2.4.1.132" evidence="10"/>
<keyword evidence="2 10" id="KW-0328">Glycosyltransferase</keyword>
<keyword evidence="6 10" id="KW-1133">Transmembrane helix</keyword>
<dbReference type="EMBL" id="CAJFCW020000006">
    <property type="protein sequence ID" value="CAG9126458.1"/>
    <property type="molecule type" value="Genomic_DNA"/>
</dbReference>
<reference evidence="13" key="1">
    <citation type="submission" date="2020-09" db="EMBL/GenBank/DDBJ databases">
        <authorList>
            <person name="Kikuchi T."/>
        </authorList>
    </citation>
    <scope>NUCLEOTIDE SEQUENCE</scope>
    <source>
        <strain evidence="13">SH1</strain>
    </source>
</reference>
<keyword evidence="5" id="KW-0256">Endoplasmic reticulum</keyword>
<dbReference type="Proteomes" id="UP000783686">
    <property type="component" value="Unassembled WGS sequence"/>
</dbReference>
<comment type="catalytic activity">
    <reaction evidence="9 10">
        <text>an alpha-D-Man-(1-&gt;3)-beta-D-Man-(1-&gt;4)-beta-D-GlcNAc-(1-&gt;4)-alpha-D-GlcNAc-diphospho-di-trans,poly-cis-dolichol + GDP-alpha-D-mannose = an alpha-D-Man-(1-&gt;3)-[alpha-D-Man-(1-&gt;6)]-beta-D-Man-(1-&gt;4)-beta-D-GlcNAc-(1-&gt;4)-alpha-D-GlcNAc-diphospho-di-trans,poly-cis-dolichol + GDP + H(+)</text>
        <dbReference type="Rhea" id="RHEA:29519"/>
        <dbReference type="Rhea" id="RHEA-COMP:19513"/>
        <dbReference type="Rhea" id="RHEA-COMP:19515"/>
        <dbReference type="ChEBI" id="CHEBI:15378"/>
        <dbReference type="ChEBI" id="CHEBI:57527"/>
        <dbReference type="ChEBI" id="CHEBI:58189"/>
        <dbReference type="ChEBI" id="CHEBI:132510"/>
        <dbReference type="ChEBI" id="CHEBI:132511"/>
        <dbReference type="EC" id="2.4.1.257"/>
    </reaction>
    <physiologicalReaction direction="left-to-right" evidence="9 10">
        <dbReference type="Rhea" id="RHEA:29520"/>
    </physiologicalReaction>
</comment>
<dbReference type="Gene3D" id="3.40.50.2000">
    <property type="entry name" value="Glycogen Phosphorylase B"/>
    <property type="match status" value="2"/>
</dbReference>
<comment type="subcellular location">
    <subcellularLocation>
        <location evidence="10">Endoplasmic reticulum membrane</location>
        <topology evidence="10">Single-pass membrane protein</topology>
    </subcellularLocation>
</comment>
<dbReference type="OrthoDB" id="448893at2759"/>
<evidence type="ECO:0000256" key="7">
    <source>
        <dbReference type="ARBA" id="ARBA00023136"/>
    </source>
</evidence>
<dbReference type="GO" id="GO:0102704">
    <property type="term" value="F:GDP-Man:Man(2)GlcNAc(2)-PP-Dol alpha-1,6-mannosyltransferase activity"/>
    <property type="evidence" value="ECO:0007669"/>
    <property type="project" value="UniProtKB-UniRule"/>
</dbReference>
<dbReference type="Pfam" id="PF13439">
    <property type="entry name" value="Glyco_transf_4"/>
    <property type="match status" value="1"/>
</dbReference>
<dbReference type="PANTHER" id="PTHR45918:SF1">
    <property type="entry name" value="ALPHA-1,3_1,6-MANNOSYLTRANSFERASE ALG2"/>
    <property type="match status" value="1"/>
</dbReference>
<keyword evidence="7 10" id="KW-0472">Membrane</keyword>
<dbReference type="InterPro" id="IPR001296">
    <property type="entry name" value="Glyco_trans_1"/>
</dbReference>
<sequence length="398" mass="45453">MKVTFLHPDFGVGGAERLVLDAAIAFDQNGHQIEIVTNQFSETHCFSDALKFKDSIIVTAQWVPRTLFNKFYALFAYLRLCIAALYVIFDATADVVFIDQISLPLFLFKLAGFFYRPKLVFYCHFPDQKLTKREGSLKKAYRYFIDGLENKTLALADKIYVNSLFTKNVCKETFPSVDPSRFDVLYPSVNTDFLDKSTDGHLDVEDKYEFVFVSLNRFEGKKNHLLALNVFERLKHRIPAEKFDKCLLVFAGGYDPLNGENKVIYNELAEKTDKFGLNDNVKFLKSPSDDVKIELLKRATLLFYTPENEHFGIVPLESMWLETPVLALRSGGPIETVEDTKTGILVDPEADEDSFAHVFVKAVEDSKSFQQMGKAGRTRVQDYFSFDAFTRKLLDTAL</sequence>
<evidence type="ECO:0000256" key="6">
    <source>
        <dbReference type="ARBA" id="ARBA00022989"/>
    </source>
</evidence>
<evidence type="ECO:0000256" key="5">
    <source>
        <dbReference type="ARBA" id="ARBA00022824"/>
    </source>
</evidence>
<evidence type="ECO:0000313" key="13">
    <source>
        <dbReference type="EMBL" id="CAD5229355.1"/>
    </source>
</evidence>
<evidence type="ECO:0000256" key="2">
    <source>
        <dbReference type="ARBA" id="ARBA00022676"/>
    </source>
</evidence>
<accession>A0A811LNM8</accession>
<feature type="transmembrane region" description="Helical" evidence="10">
    <location>
        <begin position="71"/>
        <end position="89"/>
    </location>
</feature>
<dbReference type="AlphaFoldDB" id="A0A811LNM8"/>
<dbReference type="Proteomes" id="UP000614601">
    <property type="component" value="Unassembled WGS sequence"/>
</dbReference>
<dbReference type="EMBL" id="CAJFDH010000006">
    <property type="protein sequence ID" value="CAD5229355.1"/>
    <property type="molecule type" value="Genomic_DNA"/>
</dbReference>
<keyword evidence="3 10" id="KW-0808">Transferase</keyword>
<dbReference type="GO" id="GO:0005789">
    <property type="term" value="C:endoplasmic reticulum membrane"/>
    <property type="evidence" value="ECO:0007669"/>
    <property type="project" value="UniProtKB-SubCell"/>
</dbReference>
<comment type="pathway">
    <text evidence="1 10">Protein modification; protein glycosylation.</text>
</comment>
<evidence type="ECO:0000256" key="8">
    <source>
        <dbReference type="ARBA" id="ARBA00045103"/>
    </source>
</evidence>
<gene>
    <name evidence="13" type="ORF">BOKJ2_LOCUS13414</name>
</gene>
<evidence type="ECO:0000259" key="11">
    <source>
        <dbReference type="Pfam" id="PF00534"/>
    </source>
</evidence>
<dbReference type="InterPro" id="IPR027054">
    <property type="entry name" value="ALG2"/>
</dbReference>
<keyword evidence="14" id="KW-1185">Reference proteome</keyword>
<evidence type="ECO:0000256" key="4">
    <source>
        <dbReference type="ARBA" id="ARBA00022692"/>
    </source>
</evidence>
<dbReference type="EC" id="2.4.1.257" evidence="10"/>
<protein>
    <recommendedName>
        <fullName evidence="10">Alpha-1,3/1,6-mannosyltransferase ALG2</fullName>
        <ecNumber evidence="10">2.4.1.132</ecNumber>
        <ecNumber evidence="10">2.4.1.257</ecNumber>
    </recommendedName>
    <alternativeName>
        <fullName evidence="10">GDP-Man:Man(1)GlcNAc(2)-PP-Dol alpha-1,3-mannosyltransferase</fullName>
    </alternativeName>
</protein>
<dbReference type="PANTHER" id="PTHR45918">
    <property type="entry name" value="ALPHA-1,3/1,6-MANNOSYLTRANSFERASE ALG2"/>
    <property type="match status" value="1"/>
</dbReference>
<name>A0A811LNM8_9BILA</name>
<feature type="domain" description="Glycosyltransferase subfamily 4-like N-terminal" evidence="12">
    <location>
        <begin position="12"/>
        <end position="192"/>
    </location>
</feature>
<keyword evidence="4 10" id="KW-0812">Transmembrane</keyword>
<evidence type="ECO:0000259" key="12">
    <source>
        <dbReference type="Pfam" id="PF13439"/>
    </source>
</evidence>
<evidence type="ECO:0000256" key="3">
    <source>
        <dbReference type="ARBA" id="ARBA00022679"/>
    </source>
</evidence>
<evidence type="ECO:0000256" key="9">
    <source>
        <dbReference type="ARBA" id="ARBA00045104"/>
    </source>
</evidence>
<proteinExistence type="inferred from homology"/>
<dbReference type="GO" id="GO:0004378">
    <property type="term" value="F:GDP-Man:Man(1)GlcNAc(2)-PP-Dol alpha-1,3-mannosyltransferase activity"/>
    <property type="evidence" value="ECO:0007669"/>
    <property type="project" value="UniProtKB-UniRule"/>
</dbReference>
<comment type="function">
    <text evidence="10">Mannosylates Man(2)GlcNAc(2)-dolichol diphosphate and Man(1)GlcNAc(2)-dolichol diphosphate to form Man(3)GlcNAc(2)-dolichol diphosphate.</text>
</comment>
<dbReference type="InterPro" id="IPR028098">
    <property type="entry name" value="Glyco_trans_4-like_N"/>
</dbReference>
<evidence type="ECO:0000256" key="1">
    <source>
        <dbReference type="ARBA" id="ARBA00004922"/>
    </source>
</evidence>
<dbReference type="UniPathway" id="UPA00378"/>
<dbReference type="Pfam" id="PF00534">
    <property type="entry name" value="Glycos_transf_1"/>
    <property type="match status" value="1"/>
</dbReference>
<comment type="similarity">
    <text evidence="10">Belongs to the glycosyltransferase group 1 family.</text>
</comment>
<evidence type="ECO:0000313" key="14">
    <source>
        <dbReference type="Proteomes" id="UP000614601"/>
    </source>
</evidence>